<feature type="transmembrane region" description="Helical" evidence="1">
    <location>
        <begin position="278"/>
        <end position="295"/>
    </location>
</feature>
<accession>A0A1T4WFZ2</accession>
<keyword evidence="1" id="KW-0472">Membrane</keyword>
<feature type="transmembrane region" description="Helical" evidence="1">
    <location>
        <begin position="394"/>
        <end position="417"/>
    </location>
</feature>
<feature type="transmembrane region" description="Helical" evidence="1">
    <location>
        <begin position="171"/>
        <end position="195"/>
    </location>
</feature>
<sequence length="494" mass="53412">MNSMPVPLLRDFSDRLSPMLVKELRHGLRTRIFTSMLIVFQLGMILLISTVMMGAPMEVVGTLFWSLSLLALLGAFPLRGFNALTSEVQGGTLDMLRLTSIPAFRIVWGKWLALFCQVLLLAASLLPYMVARYQFGGVEVAQEALALAMAVLISAIATAAYVALSSQRSLVLRLFLAAGVIGLLMPATGVIFATTYSTSGGQLMQAVLGLSGLEIAGLLIGGMVLTAYAVFTLLALAASRIASISENHSTWKRLVHLAMISLLVLISAALVFHSEAVAAMWALVPTLILTLFIGMDVMTEDMPPFATVIKKEAEWRRFPRFLARLFYPGWASGVYFYGLLMTAVLSVFGLHMYQHKWHAPSEQIFMFICVAAVPVVPVCVPLNKDNRIAQWCRVQIFLGIIGVLISIFGDLAALGTLTPLTGLMASFANYVERGSTLAVSAAIGGVWLIVAMAHARMEGLHYPYLESVVDSLRLEENASPSSTASPIAPAPPVS</sequence>
<feature type="transmembrane region" description="Helical" evidence="1">
    <location>
        <begin position="215"/>
        <end position="242"/>
    </location>
</feature>
<name>A0A1T4WFZ2_9BACT</name>
<organism evidence="2 3">
    <name type="scientific">Prosthecobacter debontii</name>
    <dbReference type="NCBI Taxonomy" id="48467"/>
    <lineage>
        <taxon>Bacteria</taxon>
        <taxon>Pseudomonadati</taxon>
        <taxon>Verrucomicrobiota</taxon>
        <taxon>Verrucomicrobiia</taxon>
        <taxon>Verrucomicrobiales</taxon>
        <taxon>Verrucomicrobiaceae</taxon>
        <taxon>Prosthecobacter</taxon>
    </lineage>
</organism>
<dbReference type="EMBL" id="FUYE01000001">
    <property type="protein sequence ID" value="SKA76210.1"/>
    <property type="molecule type" value="Genomic_DNA"/>
</dbReference>
<feature type="transmembrane region" description="Helical" evidence="1">
    <location>
        <begin position="59"/>
        <end position="78"/>
    </location>
</feature>
<feature type="transmembrane region" description="Helical" evidence="1">
    <location>
        <begin position="111"/>
        <end position="130"/>
    </location>
</feature>
<feature type="transmembrane region" description="Helical" evidence="1">
    <location>
        <begin position="145"/>
        <end position="164"/>
    </location>
</feature>
<dbReference type="STRING" id="48467.SAMN02745166_00136"/>
<gene>
    <name evidence="2" type="ORF">SAMN02745166_00136</name>
</gene>
<feature type="transmembrane region" description="Helical" evidence="1">
    <location>
        <begin position="437"/>
        <end position="455"/>
    </location>
</feature>
<dbReference type="AlphaFoldDB" id="A0A1T4WFZ2"/>
<evidence type="ECO:0000313" key="2">
    <source>
        <dbReference type="EMBL" id="SKA76210.1"/>
    </source>
</evidence>
<keyword evidence="3" id="KW-1185">Reference proteome</keyword>
<reference evidence="3" key="1">
    <citation type="submission" date="2017-02" db="EMBL/GenBank/DDBJ databases">
        <authorList>
            <person name="Varghese N."/>
            <person name="Submissions S."/>
        </authorList>
    </citation>
    <scope>NUCLEOTIDE SEQUENCE [LARGE SCALE GENOMIC DNA]</scope>
    <source>
        <strain evidence="3">ATCC 700200</strain>
    </source>
</reference>
<proteinExistence type="predicted"/>
<keyword evidence="1" id="KW-1133">Transmembrane helix</keyword>
<keyword evidence="1" id="KW-0812">Transmembrane</keyword>
<feature type="transmembrane region" description="Helical" evidence="1">
    <location>
        <begin position="364"/>
        <end position="382"/>
    </location>
</feature>
<feature type="transmembrane region" description="Helical" evidence="1">
    <location>
        <begin position="325"/>
        <end position="352"/>
    </location>
</feature>
<feature type="transmembrane region" description="Helical" evidence="1">
    <location>
        <begin position="254"/>
        <end position="272"/>
    </location>
</feature>
<protein>
    <submittedName>
        <fullName evidence="2">Uncharacterized protein</fullName>
    </submittedName>
</protein>
<evidence type="ECO:0000256" key="1">
    <source>
        <dbReference type="SAM" id="Phobius"/>
    </source>
</evidence>
<feature type="transmembrane region" description="Helical" evidence="1">
    <location>
        <begin position="32"/>
        <end position="53"/>
    </location>
</feature>
<dbReference type="Proteomes" id="UP000190774">
    <property type="component" value="Unassembled WGS sequence"/>
</dbReference>
<evidence type="ECO:0000313" key="3">
    <source>
        <dbReference type="Proteomes" id="UP000190774"/>
    </source>
</evidence>